<comment type="caution">
    <text evidence="3">The sequence shown here is derived from an EMBL/GenBank/DDBJ whole genome shotgun (WGS) entry which is preliminary data.</text>
</comment>
<keyword evidence="2" id="KW-1133">Transmembrane helix</keyword>
<name>A0A3N6LQZ9_NATCH</name>
<dbReference type="GO" id="GO:0005737">
    <property type="term" value="C:cytoplasm"/>
    <property type="evidence" value="ECO:0007669"/>
    <property type="project" value="UniProtKB-SubCell"/>
</dbReference>
<dbReference type="AlphaFoldDB" id="A0A3N6LQZ9"/>
<feature type="region of interest" description="Disordered" evidence="1">
    <location>
        <begin position="313"/>
        <end position="345"/>
    </location>
</feature>
<dbReference type="Proteomes" id="UP000282323">
    <property type="component" value="Unassembled WGS sequence"/>
</dbReference>
<organism evidence="3 4">
    <name type="scientific">Natrarchaeobius chitinivorans</name>
    <dbReference type="NCBI Taxonomy" id="1679083"/>
    <lineage>
        <taxon>Archaea</taxon>
        <taxon>Methanobacteriati</taxon>
        <taxon>Methanobacteriota</taxon>
        <taxon>Stenosarchaea group</taxon>
        <taxon>Halobacteria</taxon>
        <taxon>Halobacteriales</taxon>
        <taxon>Natrialbaceae</taxon>
        <taxon>Natrarchaeobius</taxon>
    </lineage>
</organism>
<evidence type="ECO:0000256" key="1">
    <source>
        <dbReference type="SAM" id="MobiDB-lite"/>
    </source>
</evidence>
<evidence type="ECO:0000256" key="2">
    <source>
        <dbReference type="SAM" id="Phobius"/>
    </source>
</evidence>
<evidence type="ECO:0000313" key="3">
    <source>
        <dbReference type="EMBL" id="RQG92098.1"/>
    </source>
</evidence>
<feature type="region of interest" description="Disordered" evidence="1">
    <location>
        <begin position="358"/>
        <end position="382"/>
    </location>
</feature>
<evidence type="ECO:0000313" key="4">
    <source>
        <dbReference type="Proteomes" id="UP000282323"/>
    </source>
</evidence>
<reference evidence="3 4" key="1">
    <citation type="submission" date="2018-10" db="EMBL/GenBank/DDBJ databases">
        <title>Natrarchaeobius chitinivorans gen. nov., sp. nov., and Natrarchaeobius haloalkaliphilus sp. nov., alkaliphilic, chitin-utilizing haloarchaea from hypersaline alkaline lakes.</title>
        <authorList>
            <person name="Sorokin D.Y."/>
            <person name="Elcheninov A.G."/>
            <person name="Kostrikina N.A."/>
            <person name="Bale N.J."/>
            <person name="Sinninghe Damste J.S."/>
            <person name="Khijniak T.V."/>
            <person name="Kublanov I.V."/>
            <person name="Toshchakov S.V."/>
        </authorList>
    </citation>
    <scope>NUCLEOTIDE SEQUENCE [LARGE SCALE GENOMIC DNA]</scope>
    <source>
        <strain evidence="3 4">AArcht4T</strain>
    </source>
</reference>
<dbReference type="Gene3D" id="2.60.40.10">
    <property type="entry name" value="Immunoglobulins"/>
    <property type="match status" value="1"/>
</dbReference>
<dbReference type="EMBL" id="REGA01000018">
    <property type="protein sequence ID" value="RQG92098.1"/>
    <property type="molecule type" value="Genomic_DNA"/>
</dbReference>
<protein>
    <submittedName>
        <fullName evidence="3">Uncharacterized protein</fullName>
    </submittedName>
</protein>
<keyword evidence="2" id="KW-0812">Transmembrane</keyword>
<keyword evidence="2" id="KW-0472">Membrane</keyword>
<gene>
    <name evidence="3" type="ORF">EA473_17745</name>
</gene>
<accession>A0A3N6LQZ9</accession>
<dbReference type="RefSeq" id="WP_124196920.1">
    <property type="nucleotide sequence ID" value="NZ_REGA01000018.1"/>
</dbReference>
<dbReference type="OrthoDB" id="291958at2157"/>
<sequence length="382" mass="40768">MGNRRRTGGRSTTRRSVIAGGFVAVGAGFMLTETGAFSQTAATRGASIGVGPDGDALLGLDVAPLVAVGSSDEPLVDVTNNAETPLEVTVELVDPLESESVSPSETTLQPGESIPVTVSIASERDGGTDALAFDVTASDGESLSVEVRRRTSIPGLNYAIIDRTQNSNVEFDVQYQVLDVPDFDRMELFVENVSDGDRNLNESFTVTDPEGVISYPSSGNDGGAEGSTYEFTFEVLDEERGSVIFEQTTRVADGESDDDDDDFGGDDDPILESFTVTDNTDLQRDQVQFVVEYELSNTENFGHVEVTFDNQNHSWSDETVESSDEPTGTVTYPDGGGTQGGTSNQPYEISVEVWTESGIPVDSGSVTTVADGEDPPPYVREE</sequence>
<keyword evidence="4" id="KW-1185">Reference proteome</keyword>
<feature type="transmembrane region" description="Helical" evidence="2">
    <location>
        <begin position="12"/>
        <end position="31"/>
    </location>
</feature>
<proteinExistence type="predicted"/>
<dbReference type="InterPro" id="IPR013783">
    <property type="entry name" value="Ig-like_fold"/>
</dbReference>